<reference evidence="1" key="1">
    <citation type="submission" date="2019-06" db="EMBL/GenBank/DDBJ databases">
        <title>Complete genome sequence of Methanobrevibacter arboriphilus strain SA.</title>
        <authorList>
            <person name="Asakawa S."/>
        </authorList>
    </citation>
    <scope>NUCLEOTIDE SEQUENCE</scope>
    <source>
        <strain evidence="1">SA</strain>
    </source>
</reference>
<gene>
    <name evidence="1" type="ORF">MarbSA_14050</name>
</gene>
<organism evidence="1 2">
    <name type="scientific">Methanobrevibacter arboriphilus</name>
    <dbReference type="NCBI Taxonomy" id="39441"/>
    <lineage>
        <taxon>Archaea</taxon>
        <taxon>Methanobacteriati</taxon>
        <taxon>Methanobacteriota</taxon>
        <taxon>Methanomada group</taxon>
        <taxon>Methanobacteria</taxon>
        <taxon>Methanobacteriales</taxon>
        <taxon>Methanobacteriaceae</taxon>
        <taxon>Methanobrevibacter</taxon>
    </lineage>
</organism>
<keyword evidence="2" id="KW-1185">Reference proteome</keyword>
<protein>
    <submittedName>
        <fullName evidence="1">Uncharacterized protein</fullName>
    </submittedName>
</protein>
<evidence type="ECO:0000313" key="1">
    <source>
        <dbReference type="EMBL" id="BBL62365.1"/>
    </source>
</evidence>
<name>A0ACA8R4Z1_METAZ</name>
<proteinExistence type="predicted"/>
<dbReference type="Proteomes" id="UP000825015">
    <property type="component" value="Chromosome"/>
</dbReference>
<dbReference type="EMBL" id="AP019779">
    <property type="protein sequence ID" value="BBL62365.1"/>
    <property type="molecule type" value="Genomic_DNA"/>
</dbReference>
<sequence>MHKIEDEEIFQEFIIDRNFAYNTKRLYSYILGEYSELNNMSLKELIDEADEEEEQGIRPKRRKIVKRLKNYRNWKIQEKHAVSSIKNYFGKVKTFYRHFGIEIPYIPPARLKNDVHIRYADIPTIKHIREALETTNNPKHKAVILFIASSGTANKETLSLTIQDFIEATKEYHNKKNIYEVIDQLKDQKDIIPLFDMYRSKTDYYYNTCCSHETVEMILKYLKTKETIKNNERLFGIDSSINLLKIFQRINDKLNWGKVNHYNFFHPHALRKFHATTIEDIGLANTLQGRKSDLITETYFKNNPKRIKEKYLEHLPKLTINKTVVNTVDSEATKELREELKAKDNLIKDMNERLTRLEEADNRPIK</sequence>
<accession>A0ACA8R4Z1</accession>
<evidence type="ECO:0000313" key="2">
    <source>
        <dbReference type="Proteomes" id="UP000825015"/>
    </source>
</evidence>